<dbReference type="GO" id="GO:0043171">
    <property type="term" value="P:peptide catabolic process"/>
    <property type="evidence" value="ECO:0007669"/>
    <property type="project" value="TreeGrafter"/>
</dbReference>
<dbReference type="Gene3D" id="2.60.40.1730">
    <property type="entry name" value="tricorn interacting facor f3 domain"/>
    <property type="match status" value="1"/>
</dbReference>
<feature type="chain" id="PRO_5034848778" description="Aminopeptidase N-like N-terminal domain-containing protein" evidence="9">
    <location>
        <begin position="23"/>
        <end position="269"/>
    </location>
</feature>
<keyword evidence="8" id="KW-1133">Transmembrane helix</keyword>
<keyword evidence="12" id="KW-1185">Reference proteome</keyword>
<keyword evidence="5" id="KW-0378">Hydrolase</keyword>
<dbReference type="GO" id="GO:0070006">
    <property type="term" value="F:metalloaminopeptidase activity"/>
    <property type="evidence" value="ECO:0007669"/>
    <property type="project" value="TreeGrafter"/>
</dbReference>
<keyword evidence="6" id="KW-0862">Zinc</keyword>
<dbReference type="PANTHER" id="PTHR11533:SF174">
    <property type="entry name" value="PUROMYCIN-SENSITIVE AMINOPEPTIDASE-RELATED"/>
    <property type="match status" value="1"/>
</dbReference>
<dbReference type="InterPro" id="IPR001930">
    <property type="entry name" value="Peptidase_M1"/>
</dbReference>
<sequence length="269" mass="30382">MRAENCRFFLVLMEFLLQVKNATNQIVMNCADIDIITASYAPEGDEEVHATGFNYQNEDEKVTLSFPSTLQKGTGTLKIDFVGELNDKMKGFYRSKYSTPSGDTRYAAVTQFEATDARRAFPCWDEPAIKATFDISLVVPKDRVALSNMNVVERRPYPDDESLVEVKFARSPVMSTYLVAFVVGEYDFVEARSQDGVLVRVYTPVGKAEQGKFALEVNLRWVWGLLFTEISQFWGFLGFFVVFWGFLGFLVGCRCTQRAGARLHARGQG</sequence>
<evidence type="ECO:0000256" key="8">
    <source>
        <dbReference type="SAM" id="Phobius"/>
    </source>
</evidence>
<feature type="signal peptide" evidence="9">
    <location>
        <begin position="1"/>
        <end position="22"/>
    </location>
</feature>
<dbReference type="GO" id="GO:0006508">
    <property type="term" value="P:proteolysis"/>
    <property type="evidence" value="ECO:0007669"/>
    <property type="project" value="UniProtKB-KW"/>
</dbReference>
<evidence type="ECO:0000256" key="9">
    <source>
        <dbReference type="SAM" id="SignalP"/>
    </source>
</evidence>
<keyword evidence="8" id="KW-0472">Membrane</keyword>
<reference evidence="11" key="2">
    <citation type="submission" date="2025-09" db="UniProtKB">
        <authorList>
            <consortium name="Ensembl"/>
        </authorList>
    </citation>
    <scope>IDENTIFICATION</scope>
</reference>
<evidence type="ECO:0000256" key="7">
    <source>
        <dbReference type="ARBA" id="ARBA00023049"/>
    </source>
</evidence>
<feature type="transmembrane region" description="Helical" evidence="8">
    <location>
        <begin position="233"/>
        <end position="253"/>
    </location>
</feature>
<evidence type="ECO:0000313" key="12">
    <source>
        <dbReference type="Proteomes" id="UP000694413"/>
    </source>
</evidence>
<dbReference type="FunFam" id="2.60.40.1730:FF:000002">
    <property type="entry name" value="Aminopeptidase"/>
    <property type="match status" value="1"/>
</dbReference>
<dbReference type="GO" id="GO:0005737">
    <property type="term" value="C:cytoplasm"/>
    <property type="evidence" value="ECO:0007669"/>
    <property type="project" value="TreeGrafter"/>
</dbReference>
<evidence type="ECO:0000256" key="4">
    <source>
        <dbReference type="ARBA" id="ARBA00022723"/>
    </source>
</evidence>
<dbReference type="GO" id="GO:0008270">
    <property type="term" value="F:zinc ion binding"/>
    <property type="evidence" value="ECO:0007669"/>
    <property type="project" value="TreeGrafter"/>
</dbReference>
<keyword evidence="8" id="KW-0812">Transmembrane</keyword>
<dbReference type="PRINTS" id="PR00756">
    <property type="entry name" value="ALADIPTASE"/>
</dbReference>
<keyword evidence="9" id="KW-0732">Signal</keyword>
<reference evidence="11" key="1">
    <citation type="submission" date="2025-08" db="UniProtKB">
        <authorList>
            <consortium name="Ensembl"/>
        </authorList>
    </citation>
    <scope>IDENTIFICATION</scope>
</reference>
<evidence type="ECO:0000259" key="10">
    <source>
        <dbReference type="Pfam" id="PF17900"/>
    </source>
</evidence>
<dbReference type="InterPro" id="IPR045357">
    <property type="entry name" value="Aminopeptidase_N-like_N"/>
</dbReference>
<evidence type="ECO:0000256" key="6">
    <source>
        <dbReference type="ARBA" id="ARBA00022833"/>
    </source>
</evidence>
<dbReference type="GO" id="GO:0016020">
    <property type="term" value="C:membrane"/>
    <property type="evidence" value="ECO:0007669"/>
    <property type="project" value="TreeGrafter"/>
</dbReference>
<dbReference type="Pfam" id="PF17900">
    <property type="entry name" value="Peptidase_M1_N"/>
    <property type="match status" value="1"/>
</dbReference>
<dbReference type="InterPro" id="IPR042097">
    <property type="entry name" value="Aminopeptidase_N-like_N_sf"/>
</dbReference>
<dbReference type="Ensembl" id="ENSZALT00000014330.1">
    <property type="protein sequence ID" value="ENSZALP00000010363.1"/>
    <property type="gene ID" value="ENSZALG00000008757.1"/>
</dbReference>
<evidence type="ECO:0000313" key="11">
    <source>
        <dbReference type="Ensembl" id="ENSZALP00000010363.1"/>
    </source>
</evidence>
<dbReference type="PANTHER" id="PTHR11533">
    <property type="entry name" value="PROTEASE M1 ZINC METALLOPROTEASE"/>
    <property type="match status" value="1"/>
</dbReference>
<dbReference type="GO" id="GO:0042277">
    <property type="term" value="F:peptide binding"/>
    <property type="evidence" value="ECO:0007669"/>
    <property type="project" value="TreeGrafter"/>
</dbReference>
<name>A0A8D2QE98_ZONAL</name>
<dbReference type="Proteomes" id="UP000694413">
    <property type="component" value="Unassembled WGS sequence"/>
</dbReference>
<dbReference type="GO" id="GO:0005615">
    <property type="term" value="C:extracellular space"/>
    <property type="evidence" value="ECO:0007669"/>
    <property type="project" value="TreeGrafter"/>
</dbReference>
<keyword evidence="4" id="KW-0479">Metal-binding</keyword>
<dbReference type="AlphaFoldDB" id="A0A8D2QE98"/>
<organism evidence="11 12">
    <name type="scientific">Zonotrichia albicollis</name>
    <name type="common">White-throated sparrow</name>
    <name type="synonym">Fringilla albicollis</name>
    <dbReference type="NCBI Taxonomy" id="44394"/>
    <lineage>
        <taxon>Eukaryota</taxon>
        <taxon>Metazoa</taxon>
        <taxon>Chordata</taxon>
        <taxon>Craniata</taxon>
        <taxon>Vertebrata</taxon>
        <taxon>Euteleostomi</taxon>
        <taxon>Archelosauria</taxon>
        <taxon>Archosauria</taxon>
        <taxon>Dinosauria</taxon>
        <taxon>Saurischia</taxon>
        <taxon>Theropoda</taxon>
        <taxon>Coelurosauria</taxon>
        <taxon>Aves</taxon>
        <taxon>Neognathae</taxon>
        <taxon>Neoaves</taxon>
        <taxon>Telluraves</taxon>
        <taxon>Australaves</taxon>
        <taxon>Passeriformes</taxon>
        <taxon>Passerellidae</taxon>
        <taxon>Zonotrichia</taxon>
    </lineage>
</organism>
<dbReference type="SUPFAM" id="SSF63737">
    <property type="entry name" value="Leukotriene A4 hydrolase N-terminal domain"/>
    <property type="match status" value="1"/>
</dbReference>
<dbReference type="InterPro" id="IPR050344">
    <property type="entry name" value="Peptidase_M1_aminopeptidases"/>
</dbReference>
<keyword evidence="3" id="KW-0645">Protease</keyword>
<evidence type="ECO:0000256" key="3">
    <source>
        <dbReference type="ARBA" id="ARBA00022670"/>
    </source>
</evidence>
<evidence type="ECO:0000256" key="2">
    <source>
        <dbReference type="ARBA" id="ARBA00010136"/>
    </source>
</evidence>
<evidence type="ECO:0000256" key="1">
    <source>
        <dbReference type="ARBA" id="ARBA00001947"/>
    </source>
</evidence>
<proteinExistence type="inferred from homology"/>
<evidence type="ECO:0000256" key="5">
    <source>
        <dbReference type="ARBA" id="ARBA00022801"/>
    </source>
</evidence>
<keyword evidence="7" id="KW-0482">Metalloprotease</keyword>
<protein>
    <recommendedName>
        <fullName evidence="10">Aminopeptidase N-like N-terminal domain-containing protein</fullName>
    </recommendedName>
</protein>
<comment type="cofactor">
    <cofactor evidence="1">
        <name>Zn(2+)</name>
        <dbReference type="ChEBI" id="CHEBI:29105"/>
    </cofactor>
</comment>
<feature type="domain" description="Aminopeptidase N-like N-terminal" evidence="10">
    <location>
        <begin position="15"/>
        <end position="178"/>
    </location>
</feature>
<comment type="similarity">
    <text evidence="2">Belongs to the peptidase M1 family.</text>
</comment>
<accession>A0A8D2QE98</accession>